<dbReference type="InterPro" id="IPR027417">
    <property type="entry name" value="P-loop_NTPase"/>
</dbReference>
<reference evidence="2 3" key="1">
    <citation type="submission" date="2024-02" db="EMBL/GenBank/DDBJ databases">
        <title>Deinococcus xinjiangensis NBRC 107630.</title>
        <authorList>
            <person name="Ichikawa N."/>
            <person name="Katano-Makiyama Y."/>
            <person name="Hidaka K."/>
        </authorList>
    </citation>
    <scope>NUCLEOTIDE SEQUENCE [LARGE SCALE GENOMIC DNA]</scope>
    <source>
        <strain evidence="2 3">NBRC 107630</strain>
    </source>
</reference>
<sequence>MTQPAPNHTDTDSDTDTSTDTLLVHVDGLQANLRRARDAITHVVVGQDAVVDQVLVALLAGGHVLLEGAPGMGKTLLVRTMAEAFALQLGRVQFTPDLMPADITGTLVLTPDERGVNALKFMPGPIFAQLLLADEVNRATPKTQSALLEAMQEGTVTVAGQVRTLPRPFFVLATQNPIEQEGTYLLPEAQLDRFFFKVDVPFPDAATLERIVGQTTGLDTTQIPHNLTPQDLLDAQRIVRAIPVSPDTVQAITRLIVSTQPSRPESSQDVRRFVRFGVSPRGAQTLVLAAKAQALLAGRAHVAPQDVRQVLLPALRHRFQLNFEGLAEGIDRDALLLNLLSAQGL</sequence>
<dbReference type="PIRSF" id="PIRSF002849">
    <property type="entry name" value="AAA_ATPase_chaperone_MoxR_prd"/>
    <property type="match status" value="1"/>
</dbReference>
<name>A0ABP9V6V9_9DEIO</name>
<dbReference type="RefSeq" id="WP_353540969.1">
    <property type="nucleotide sequence ID" value="NZ_BAABRN010000005.1"/>
</dbReference>
<dbReference type="CDD" id="cd00009">
    <property type="entry name" value="AAA"/>
    <property type="match status" value="1"/>
</dbReference>
<gene>
    <name evidence="2" type="ORF">Dxin01_00725</name>
</gene>
<dbReference type="InterPro" id="IPR050764">
    <property type="entry name" value="CbbQ/NirQ/NorQ/GpvN"/>
</dbReference>
<evidence type="ECO:0000313" key="2">
    <source>
        <dbReference type="EMBL" id="GAA5500994.1"/>
    </source>
</evidence>
<dbReference type="Gene3D" id="1.10.8.80">
    <property type="entry name" value="Magnesium chelatase subunit I, C-Terminal domain"/>
    <property type="match status" value="1"/>
</dbReference>
<dbReference type="Proteomes" id="UP001458946">
    <property type="component" value="Unassembled WGS sequence"/>
</dbReference>
<comment type="caution">
    <text evidence="2">The sequence shown here is derived from an EMBL/GenBank/DDBJ whole genome shotgun (WGS) entry which is preliminary data.</text>
</comment>
<dbReference type="InterPro" id="IPR003593">
    <property type="entry name" value="AAA+_ATPase"/>
</dbReference>
<proteinExistence type="predicted"/>
<dbReference type="InterPro" id="IPR041628">
    <property type="entry name" value="ChlI/MoxR_AAA_lid"/>
</dbReference>
<dbReference type="Pfam" id="PF07726">
    <property type="entry name" value="AAA_3"/>
    <property type="match status" value="1"/>
</dbReference>
<evidence type="ECO:0000259" key="1">
    <source>
        <dbReference type="SMART" id="SM00382"/>
    </source>
</evidence>
<organism evidence="2 3">
    <name type="scientific">Deinococcus xinjiangensis</name>
    <dbReference type="NCBI Taxonomy" id="457454"/>
    <lineage>
        <taxon>Bacteria</taxon>
        <taxon>Thermotogati</taxon>
        <taxon>Deinococcota</taxon>
        <taxon>Deinococci</taxon>
        <taxon>Deinococcales</taxon>
        <taxon>Deinococcaceae</taxon>
        <taxon>Deinococcus</taxon>
    </lineage>
</organism>
<dbReference type="PANTHER" id="PTHR42759:SF1">
    <property type="entry name" value="MAGNESIUM-CHELATASE SUBUNIT CHLD"/>
    <property type="match status" value="1"/>
</dbReference>
<keyword evidence="3" id="KW-1185">Reference proteome</keyword>
<protein>
    <recommendedName>
        <fullName evidence="1">AAA+ ATPase domain-containing protein</fullName>
    </recommendedName>
</protein>
<accession>A0ABP9V6V9</accession>
<dbReference type="Gene3D" id="3.40.50.300">
    <property type="entry name" value="P-loop containing nucleotide triphosphate hydrolases"/>
    <property type="match status" value="1"/>
</dbReference>
<dbReference type="EMBL" id="BAABRN010000005">
    <property type="protein sequence ID" value="GAA5500994.1"/>
    <property type="molecule type" value="Genomic_DNA"/>
</dbReference>
<feature type="domain" description="AAA+ ATPase" evidence="1">
    <location>
        <begin position="60"/>
        <end position="204"/>
    </location>
</feature>
<dbReference type="SUPFAM" id="SSF52540">
    <property type="entry name" value="P-loop containing nucleoside triphosphate hydrolases"/>
    <property type="match status" value="1"/>
</dbReference>
<dbReference type="SMART" id="SM00382">
    <property type="entry name" value="AAA"/>
    <property type="match status" value="1"/>
</dbReference>
<dbReference type="InterPro" id="IPR011703">
    <property type="entry name" value="ATPase_AAA-3"/>
</dbReference>
<evidence type="ECO:0000313" key="3">
    <source>
        <dbReference type="Proteomes" id="UP001458946"/>
    </source>
</evidence>
<dbReference type="Pfam" id="PF17863">
    <property type="entry name" value="AAA_lid_2"/>
    <property type="match status" value="1"/>
</dbReference>
<dbReference type="PANTHER" id="PTHR42759">
    <property type="entry name" value="MOXR FAMILY PROTEIN"/>
    <property type="match status" value="1"/>
</dbReference>